<comment type="caution">
    <text evidence="1">The sequence shown here is derived from an EMBL/GenBank/DDBJ whole genome shotgun (WGS) entry which is preliminary data.</text>
</comment>
<organism evidence="1 2">
    <name type="scientific">Hungatella hathewayi</name>
    <dbReference type="NCBI Taxonomy" id="154046"/>
    <lineage>
        <taxon>Bacteria</taxon>
        <taxon>Bacillati</taxon>
        <taxon>Bacillota</taxon>
        <taxon>Clostridia</taxon>
        <taxon>Lachnospirales</taxon>
        <taxon>Lachnospiraceae</taxon>
        <taxon>Hungatella</taxon>
    </lineage>
</organism>
<sequence length="65" mass="7605">MHRKMWIMWISGKSNRFFVQLARFTIMYKDFVELWCPHDGGRAGAREVSGAPDREQTVTELLAEC</sequence>
<reference evidence="1" key="1">
    <citation type="submission" date="2022-01" db="EMBL/GenBank/DDBJ databases">
        <title>Novel bile acid biosynthetic pathways are enriched in the microbiome of centenarians.</title>
        <authorList>
            <person name="Sato Y."/>
            <person name="Atarashi K."/>
            <person name="Plichta R.D."/>
            <person name="Arai Y."/>
            <person name="Sasajima S."/>
            <person name="Kearney M.S."/>
            <person name="Suda W."/>
            <person name="Takeshita K."/>
            <person name="Sasaki T."/>
            <person name="Okamoto S."/>
            <person name="Skelly N.A."/>
            <person name="Okamura Y."/>
            <person name="Vlamakis H."/>
            <person name="Li Y."/>
            <person name="Tanoue T."/>
            <person name="Takei H."/>
            <person name="Nittono H."/>
            <person name="Narushima S."/>
            <person name="Irie J."/>
            <person name="Itoh H."/>
            <person name="Moriya K."/>
            <person name="Sugiura Y."/>
            <person name="Suematsu M."/>
            <person name="Moritoki N."/>
            <person name="Shibata S."/>
            <person name="Littman R.D."/>
            <person name="Fischbach A.M."/>
            <person name="Uwamino Y."/>
            <person name="Inoue T."/>
            <person name="Honda A."/>
            <person name="Hattori M."/>
            <person name="Murai T."/>
            <person name="Xavier J.R."/>
            <person name="Hirose N."/>
            <person name="Honda K."/>
        </authorList>
    </citation>
    <scope>NUCLEOTIDE SEQUENCE</scope>
    <source>
        <strain evidence="1">CE91-St55</strain>
    </source>
</reference>
<name>A0AA37JCK8_9FIRM</name>
<proteinExistence type="predicted"/>
<dbReference type="EMBL" id="BQNJ01000001">
    <property type="protein sequence ID" value="GKG99179.1"/>
    <property type="molecule type" value="Genomic_DNA"/>
</dbReference>
<gene>
    <name evidence="1" type="ORF">CE91St55_11610</name>
</gene>
<evidence type="ECO:0000313" key="2">
    <source>
        <dbReference type="Proteomes" id="UP001055091"/>
    </source>
</evidence>
<dbReference type="Proteomes" id="UP001055091">
    <property type="component" value="Unassembled WGS sequence"/>
</dbReference>
<evidence type="ECO:0000313" key="1">
    <source>
        <dbReference type="EMBL" id="GKG99179.1"/>
    </source>
</evidence>
<dbReference type="AlphaFoldDB" id="A0AA37JCK8"/>
<protein>
    <submittedName>
        <fullName evidence="1">Uncharacterized protein</fullName>
    </submittedName>
</protein>
<accession>A0AA37JCK8</accession>